<accession>A0A366KGF6</accession>
<dbReference type="Proteomes" id="UP000252345">
    <property type="component" value="Unassembled WGS sequence"/>
</dbReference>
<dbReference type="OrthoDB" id="9797415at2"/>
<keyword evidence="1" id="KW-0378">Hydrolase</keyword>
<proteinExistence type="predicted"/>
<dbReference type="PANTHER" id="PTHR43611:SF3">
    <property type="entry name" value="FLAVIN MONONUCLEOTIDE HYDROLASE 1, CHLOROPLATIC"/>
    <property type="match status" value="1"/>
</dbReference>
<dbReference type="InterPro" id="IPR036412">
    <property type="entry name" value="HAD-like_sf"/>
</dbReference>
<dbReference type="AlphaFoldDB" id="A0A366KGF6"/>
<evidence type="ECO:0000313" key="1">
    <source>
        <dbReference type="EMBL" id="RBP99771.1"/>
    </source>
</evidence>
<protein>
    <submittedName>
        <fullName evidence="1">HAD family hydrolase</fullName>
    </submittedName>
</protein>
<dbReference type="NCBIfam" id="TIGR01509">
    <property type="entry name" value="HAD-SF-IA-v3"/>
    <property type="match status" value="1"/>
</dbReference>
<dbReference type="CDD" id="cd02603">
    <property type="entry name" value="HAD_sEH-N_like"/>
    <property type="match status" value="1"/>
</dbReference>
<dbReference type="InterPro" id="IPR023214">
    <property type="entry name" value="HAD_sf"/>
</dbReference>
<dbReference type="Gene3D" id="3.40.50.1000">
    <property type="entry name" value="HAD superfamily/HAD-like"/>
    <property type="match status" value="1"/>
</dbReference>
<dbReference type="InterPro" id="IPR006439">
    <property type="entry name" value="HAD-SF_hydro_IA"/>
</dbReference>
<keyword evidence="2" id="KW-1185">Reference proteome</keyword>
<dbReference type="Pfam" id="PF00702">
    <property type="entry name" value="Hydrolase"/>
    <property type="match status" value="1"/>
</dbReference>
<comment type="caution">
    <text evidence="1">The sequence shown here is derived from an EMBL/GenBank/DDBJ whole genome shotgun (WGS) entry which is preliminary data.</text>
</comment>
<reference evidence="1 2" key="1">
    <citation type="submission" date="2017-10" db="EMBL/GenBank/DDBJ databases">
        <title>Bifidobacterium xylocopum sp. nov. and Bifidobacterium aemilianum sp. nov., from the carpenter bee (Xylocopa violacea) digestive tract.</title>
        <authorList>
            <person name="Alberoni D."/>
            <person name="Baffoni L."/>
            <person name="Di Gioia D."/>
            <person name="Gaggia F."/>
            <person name="Biavati B."/>
        </authorList>
    </citation>
    <scope>NUCLEOTIDE SEQUENCE [LARGE SCALE GENOMIC DNA]</scope>
    <source>
        <strain evidence="1 2">XV2</strain>
    </source>
</reference>
<dbReference type="EMBL" id="PDCH01000002">
    <property type="protein sequence ID" value="RBP99771.1"/>
    <property type="molecule type" value="Genomic_DNA"/>
</dbReference>
<gene>
    <name evidence="1" type="ORF">CRD59_01655</name>
</gene>
<dbReference type="PANTHER" id="PTHR43611">
    <property type="entry name" value="ALPHA-D-GLUCOSE 1-PHOSPHATE PHOSPHATASE"/>
    <property type="match status" value="1"/>
</dbReference>
<name>A0A366KGF6_9BIFI</name>
<dbReference type="RefSeq" id="WP_113852868.1">
    <property type="nucleotide sequence ID" value="NZ_PDCH01000002.1"/>
</dbReference>
<evidence type="ECO:0000313" key="2">
    <source>
        <dbReference type="Proteomes" id="UP000252345"/>
    </source>
</evidence>
<organism evidence="1 2">
    <name type="scientific">Bifidobacterium xylocopae</name>
    <dbReference type="NCBI Taxonomy" id="2493119"/>
    <lineage>
        <taxon>Bacteria</taxon>
        <taxon>Bacillati</taxon>
        <taxon>Actinomycetota</taxon>
        <taxon>Actinomycetes</taxon>
        <taxon>Bifidobacteriales</taxon>
        <taxon>Bifidobacteriaceae</taxon>
        <taxon>Bifidobacterium</taxon>
    </lineage>
</organism>
<dbReference type="GO" id="GO:0016787">
    <property type="term" value="F:hydrolase activity"/>
    <property type="evidence" value="ECO:0007669"/>
    <property type="project" value="UniProtKB-KW"/>
</dbReference>
<dbReference type="SUPFAM" id="SSF56784">
    <property type="entry name" value="HAD-like"/>
    <property type="match status" value="1"/>
</dbReference>
<sequence>MSELDGANGVENVIFGFGGVLVDWEPRSALEGLYPAGVIDMVLDRGDKWGFWRFNELADAGWSQERILADYESDHGPAVAWVLRTYFEHIDRSLKAMIPGMGHLLDDLAGQGAHTWGLANASRSMVDAAFGKFAPMRRLEGIVVSAEEGLRKPDPLIYQVLLRRWRLEAGRSVFVDDRRENVDVAQRLGMRGLLFTDARQLREDLRGLGLRL</sequence>